<dbReference type="AlphaFoldDB" id="A0A6A6BN30"/>
<keyword evidence="3" id="KW-1185">Reference proteome</keyword>
<sequence length="116" mass="13060">MTCLFLVSLVEPFHPRAMARSEAANDLITQRWLRRTHPSSGTAPQQERTRTIAIPPTKRPSFGFSVRAPPSDPFAGRGPFRLRLGGAARRPSRKEGSWTVKKERGKRSARRARLLV</sequence>
<feature type="compositionally biased region" description="Basic residues" evidence="1">
    <location>
        <begin position="103"/>
        <end position="116"/>
    </location>
</feature>
<dbReference type="GeneID" id="54292665"/>
<evidence type="ECO:0000313" key="2">
    <source>
        <dbReference type="EMBL" id="KAF2145486.1"/>
    </source>
</evidence>
<dbReference type="Proteomes" id="UP000799438">
    <property type="component" value="Unassembled WGS sequence"/>
</dbReference>
<evidence type="ECO:0000313" key="3">
    <source>
        <dbReference type="Proteomes" id="UP000799438"/>
    </source>
</evidence>
<organism evidence="2 3">
    <name type="scientific">Aplosporella prunicola CBS 121167</name>
    <dbReference type="NCBI Taxonomy" id="1176127"/>
    <lineage>
        <taxon>Eukaryota</taxon>
        <taxon>Fungi</taxon>
        <taxon>Dikarya</taxon>
        <taxon>Ascomycota</taxon>
        <taxon>Pezizomycotina</taxon>
        <taxon>Dothideomycetes</taxon>
        <taxon>Dothideomycetes incertae sedis</taxon>
        <taxon>Botryosphaeriales</taxon>
        <taxon>Aplosporellaceae</taxon>
        <taxon>Aplosporella</taxon>
    </lineage>
</organism>
<feature type="compositionally biased region" description="Basic and acidic residues" evidence="1">
    <location>
        <begin position="93"/>
        <end position="102"/>
    </location>
</feature>
<evidence type="ECO:0000256" key="1">
    <source>
        <dbReference type="SAM" id="MobiDB-lite"/>
    </source>
</evidence>
<accession>A0A6A6BN30</accession>
<protein>
    <submittedName>
        <fullName evidence="2">Uncharacterized protein</fullName>
    </submittedName>
</protein>
<name>A0A6A6BN30_9PEZI</name>
<reference evidence="2" key="1">
    <citation type="journal article" date="2020" name="Stud. Mycol.">
        <title>101 Dothideomycetes genomes: a test case for predicting lifestyles and emergence of pathogens.</title>
        <authorList>
            <person name="Haridas S."/>
            <person name="Albert R."/>
            <person name="Binder M."/>
            <person name="Bloem J."/>
            <person name="Labutti K."/>
            <person name="Salamov A."/>
            <person name="Andreopoulos B."/>
            <person name="Baker S."/>
            <person name="Barry K."/>
            <person name="Bills G."/>
            <person name="Bluhm B."/>
            <person name="Cannon C."/>
            <person name="Castanera R."/>
            <person name="Culley D."/>
            <person name="Daum C."/>
            <person name="Ezra D."/>
            <person name="Gonzalez J."/>
            <person name="Henrissat B."/>
            <person name="Kuo A."/>
            <person name="Liang C."/>
            <person name="Lipzen A."/>
            <person name="Lutzoni F."/>
            <person name="Magnuson J."/>
            <person name="Mondo S."/>
            <person name="Nolan M."/>
            <person name="Ohm R."/>
            <person name="Pangilinan J."/>
            <person name="Park H.-J."/>
            <person name="Ramirez L."/>
            <person name="Alfaro M."/>
            <person name="Sun H."/>
            <person name="Tritt A."/>
            <person name="Yoshinaga Y."/>
            <person name="Zwiers L.-H."/>
            <person name="Turgeon B."/>
            <person name="Goodwin S."/>
            <person name="Spatafora J."/>
            <person name="Crous P."/>
            <person name="Grigoriev I."/>
        </authorList>
    </citation>
    <scope>NUCLEOTIDE SEQUENCE</scope>
    <source>
        <strain evidence="2">CBS 121167</strain>
    </source>
</reference>
<gene>
    <name evidence="2" type="ORF">K452DRAFT_120729</name>
</gene>
<feature type="region of interest" description="Disordered" evidence="1">
    <location>
        <begin position="34"/>
        <end position="116"/>
    </location>
</feature>
<dbReference type="RefSeq" id="XP_033401198.1">
    <property type="nucleotide sequence ID" value="XM_033535171.1"/>
</dbReference>
<proteinExistence type="predicted"/>
<dbReference type="EMBL" id="ML995477">
    <property type="protein sequence ID" value="KAF2145486.1"/>
    <property type="molecule type" value="Genomic_DNA"/>
</dbReference>